<feature type="compositionally biased region" description="Polar residues" evidence="1">
    <location>
        <begin position="305"/>
        <end position="317"/>
    </location>
</feature>
<dbReference type="SMART" id="SM00717">
    <property type="entry name" value="SANT"/>
    <property type="match status" value="3"/>
</dbReference>
<accession>A0AAW2PMY3</accession>
<dbReference type="EMBL" id="JACGWM010000008">
    <property type="protein sequence ID" value="KAL0357589.1"/>
    <property type="molecule type" value="Genomic_DNA"/>
</dbReference>
<feature type="region of interest" description="Disordered" evidence="1">
    <location>
        <begin position="1"/>
        <end position="382"/>
    </location>
</feature>
<feature type="compositionally biased region" description="Polar residues" evidence="1">
    <location>
        <begin position="263"/>
        <end position="272"/>
    </location>
</feature>
<feature type="compositionally biased region" description="Basic residues" evidence="1">
    <location>
        <begin position="65"/>
        <end position="75"/>
    </location>
</feature>
<evidence type="ECO:0000259" key="2">
    <source>
        <dbReference type="PROSITE" id="PS50090"/>
    </source>
</evidence>
<feature type="compositionally biased region" description="Basic and acidic residues" evidence="1">
    <location>
        <begin position="197"/>
        <end position="223"/>
    </location>
</feature>
<dbReference type="PANTHER" id="PTHR47430">
    <property type="entry name" value="GB|AAC33480.1"/>
    <property type="match status" value="1"/>
</dbReference>
<feature type="compositionally biased region" description="Basic and acidic residues" evidence="1">
    <location>
        <begin position="320"/>
        <end position="333"/>
    </location>
</feature>
<dbReference type="PANTHER" id="PTHR47430:SF4">
    <property type="entry name" value="GB|AAC33480.1"/>
    <property type="match status" value="1"/>
</dbReference>
<evidence type="ECO:0000256" key="1">
    <source>
        <dbReference type="SAM" id="MobiDB-lite"/>
    </source>
</evidence>
<organism evidence="3">
    <name type="scientific">Sesamum calycinum</name>
    <dbReference type="NCBI Taxonomy" id="2727403"/>
    <lineage>
        <taxon>Eukaryota</taxon>
        <taxon>Viridiplantae</taxon>
        <taxon>Streptophyta</taxon>
        <taxon>Embryophyta</taxon>
        <taxon>Tracheophyta</taxon>
        <taxon>Spermatophyta</taxon>
        <taxon>Magnoliopsida</taxon>
        <taxon>eudicotyledons</taxon>
        <taxon>Gunneridae</taxon>
        <taxon>Pentapetalae</taxon>
        <taxon>asterids</taxon>
        <taxon>lamiids</taxon>
        <taxon>Lamiales</taxon>
        <taxon>Pedaliaceae</taxon>
        <taxon>Sesamum</taxon>
    </lineage>
</organism>
<proteinExistence type="predicted"/>
<feature type="compositionally biased region" description="Basic residues" evidence="1">
    <location>
        <begin position="153"/>
        <end position="169"/>
    </location>
</feature>
<dbReference type="InterPro" id="IPR001005">
    <property type="entry name" value="SANT/Myb"/>
</dbReference>
<protein>
    <recommendedName>
        <fullName evidence="2">Myb-like domain-containing protein</fullName>
    </recommendedName>
</protein>
<sequence>MDEEGAVDHLTRKMEKRNKAKSKKGEKNDKSSTMGIEEAQSISTIKAVEDVKMSEKQDVAELKGGHKRDKRKKNKNKETTDAEAEIEKGAREVELTGTYSEDGSGDAMGNVERKTKKREKKKIKDERFERGNTEEVEGNESEKQPQGESISRTKSHKEAKKERKNQKALRNHEDGDIEEEEEKIGKEREQAKRKREKDKSKYDKKSEAKLDSGTGDDSRRTVDNENDSVKVFGIFDEGRIEGSCEKAGMKGKKKRARKESDEGNSSSLQQQHMPEDVEGNTLSNNYDAYVMKEHERKKKKHKTADQQYSADNNSSDLMLTDERQNNEVVDANKGKKKHTKSVDNGPDDTRDNGLESGYKKKKKKTKLVENGSNDTPNKSNKKVRFSGQDEVFLYLVIWIPIGGMMKKRILSGKRFTREEDEIVKEAVFKYIANHDLGDQGLDMVLNCKKHPQLKGCWKEIGSAIPYRPYTASYYRAQVLFRRSESRKWTQEEYDEILKYQEEHGNQWRALADELGKHRWHVKDTWRRIKLTNRKKGQWSQGEYQELFDLVNTDLQLRVLAEKRSKHGMLRDNICWTAISDRLSTRPQASCCIKWYKQLTSPMVAEGVWANTDDYRLISALYSLDATCMEDVDWDNLVDTRSGDICRKRWNQMVLHIGKHGNKSFAEQVEVLAQRYCHIFSRQERPGIANQEFLDVAICSYGV</sequence>
<feature type="compositionally biased region" description="Basic and acidic residues" evidence="1">
    <location>
        <begin position="1"/>
        <end position="13"/>
    </location>
</feature>
<dbReference type="Pfam" id="PF13921">
    <property type="entry name" value="Myb_DNA-bind_6"/>
    <property type="match status" value="1"/>
</dbReference>
<feature type="domain" description="Myb-like" evidence="2">
    <location>
        <begin position="487"/>
        <end position="529"/>
    </location>
</feature>
<dbReference type="Gene3D" id="1.10.10.60">
    <property type="entry name" value="Homeodomain-like"/>
    <property type="match status" value="2"/>
</dbReference>
<feature type="compositionally biased region" description="Basic and acidic residues" evidence="1">
    <location>
        <begin position="76"/>
        <end position="94"/>
    </location>
</feature>
<reference evidence="3" key="2">
    <citation type="journal article" date="2024" name="Plant">
        <title>Genomic evolution and insights into agronomic trait innovations of Sesamum species.</title>
        <authorList>
            <person name="Miao H."/>
            <person name="Wang L."/>
            <person name="Qu L."/>
            <person name="Liu H."/>
            <person name="Sun Y."/>
            <person name="Le M."/>
            <person name="Wang Q."/>
            <person name="Wei S."/>
            <person name="Zheng Y."/>
            <person name="Lin W."/>
            <person name="Duan Y."/>
            <person name="Cao H."/>
            <person name="Xiong S."/>
            <person name="Wang X."/>
            <person name="Wei L."/>
            <person name="Li C."/>
            <person name="Ma Q."/>
            <person name="Ju M."/>
            <person name="Zhao R."/>
            <person name="Li G."/>
            <person name="Mu C."/>
            <person name="Tian Q."/>
            <person name="Mei H."/>
            <person name="Zhang T."/>
            <person name="Gao T."/>
            <person name="Zhang H."/>
        </authorList>
    </citation>
    <scope>NUCLEOTIDE SEQUENCE</scope>
    <source>
        <strain evidence="3">KEN8</strain>
    </source>
</reference>
<gene>
    <name evidence="3" type="ORF">Scaly_1444600</name>
</gene>
<evidence type="ECO:0000313" key="3">
    <source>
        <dbReference type="EMBL" id="KAL0357589.1"/>
    </source>
</evidence>
<dbReference type="AlphaFoldDB" id="A0AAW2PMY3"/>
<feature type="compositionally biased region" description="Basic and acidic residues" evidence="1">
    <location>
        <begin position="47"/>
        <end position="64"/>
    </location>
</feature>
<reference evidence="3" key="1">
    <citation type="submission" date="2020-06" db="EMBL/GenBank/DDBJ databases">
        <authorList>
            <person name="Li T."/>
            <person name="Hu X."/>
            <person name="Zhang T."/>
            <person name="Song X."/>
            <person name="Zhang H."/>
            <person name="Dai N."/>
            <person name="Sheng W."/>
            <person name="Hou X."/>
            <person name="Wei L."/>
        </authorList>
    </citation>
    <scope>NUCLEOTIDE SEQUENCE</scope>
    <source>
        <strain evidence="3">KEN8</strain>
        <tissue evidence="3">Leaf</tissue>
    </source>
</reference>
<feature type="compositionally biased region" description="Basic and acidic residues" evidence="1">
    <location>
        <begin position="122"/>
        <end position="133"/>
    </location>
</feature>
<feature type="domain" description="Myb-like" evidence="2">
    <location>
        <begin position="530"/>
        <end position="598"/>
    </location>
</feature>
<dbReference type="SUPFAM" id="SSF46689">
    <property type="entry name" value="Homeodomain-like"/>
    <property type="match status" value="1"/>
</dbReference>
<dbReference type="InterPro" id="IPR009057">
    <property type="entry name" value="Homeodomain-like_sf"/>
</dbReference>
<feature type="compositionally biased region" description="Basic and acidic residues" evidence="1">
    <location>
        <begin position="236"/>
        <end position="248"/>
    </location>
</feature>
<name>A0AAW2PMY3_9LAMI</name>
<dbReference type="PROSITE" id="PS50090">
    <property type="entry name" value="MYB_LIKE"/>
    <property type="match status" value="3"/>
</dbReference>
<feature type="domain" description="Myb-like" evidence="2">
    <location>
        <begin position="600"/>
        <end position="653"/>
    </location>
</feature>
<comment type="caution">
    <text evidence="3">The sequence shown here is derived from an EMBL/GenBank/DDBJ whole genome shotgun (WGS) entry which is preliminary data.</text>
</comment>